<reference evidence="2" key="1">
    <citation type="journal article" date="2019" name="Int. J. Syst. Evol. Microbiol.">
        <title>The Global Catalogue of Microorganisms (GCM) 10K type strain sequencing project: providing services to taxonomists for standard genome sequencing and annotation.</title>
        <authorList>
            <consortium name="The Broad Institute Genomics Platform"/>
            <consortium name="The Broad Institute Genome Sequencing Center for Infectious Disease"/>
            <person name="Wu L."/>
            <person name="Ma J."/>
        </authorList>
    </citation>
    <scope>NUCLEOTIDE SEQUENCE [LARGE SCALE GENOMIC DNA]</scope>
    <source>
        <strain evidence="2">JCM 17326</strain>
    </source>
</reference>
<protein>
    <recommendedName>
        <fullName evidence="3">Tn3 transposase DDE domain-containing protein</fullName>
    </recommendedName>
</protein>
<evidence type="ECO:0008006" key="3">
    <source>
        <dbReference type="Google" id="ProtNLM"/>
    </source>
</evidence>
<proteinExistence type="predicted"/>
<evidence type="ECO:0000313" key="1">
    <source>
        <dbReference type="EMBL" id="GAA3609153.1"/>
    </source>
</evidence>
<dbReference type="Proteomes" id="UP001500630">
    <property type="component" value="Unassembled WGS sequence"/>
</dbReference>
<keyword evidence="2" id="KW-1185">Reference proteome</keyword>
<gene>
    <name evidence="1" type="ORF">GCM10022419_112650</name>
</gene>
<organism evidence="1 2">
    <name type="scientific">Nonomuraea rosea</name>
    <dbReference type="NCBI Taxonomy" id="638574"/>
    <lineage>
        <taxon>Bacteria</taxon>
        <taxon>Bacillati</taxon>
        <taxon>Actinomycetota</taxon>
        <taxon>Actinomycetes</taxon>
        <taxon>Streptosporangiales</taxon>
        <taxon>Streptosporangiaceae</taxon>
        <taxon>Nonomuraea</taxon>
    </lineage>
</organism>
<sequence length="117" mass="12776">MLACGVELLRKEINIASSTAAGMAQDHVCCVIETGATTGTDGIQHLIDGQGRSRVPHDHLRIVISPSRKVLFDLCQSRPEQGADLRRVPVHLSWVDRQLIYVFCAVGNGIGQQDLMI</sequence>
<accession>A0ABP6ZGN1</accession>
<evidence type="ECO:0000313" key="2">
    <source>
        <dbReference type="Proteomes" id="UP001500630"/>
    </source>
</evidence>
<dbReference type="EMBL" id="BAABDQ010000045">
    <property type="protein sequence ID" value="GAA3609153.1"/>
    <property type="molecule type" value="Genomic_DNA"/>
</dbReference>
<name>A0ABP6ZGN1_9ACTN</name>
<comment type="caution">
    <text evidence="1">The sequence shown here is derived from an EMBL/GenBank/DDBJ whole genome shotgun (WGS) entry which is preliminary data.</text>
</comment>